<dbReference type="RefSeq" id="WP_160360345.1">
    <property type="nucleotide sequence ID" value="NZ_WSRQ01000036.1"/>
</dbReference>
<dbReference type="AlphaFoldDB" id="A0A964RQD2"/>
<evidence type="ECO:0000313" key="1">
    <source>
        <dbReference type="EMBL" id="MVX65653.1"/>
    </source>
</evidence>
<gene>
    <name evidence="1" type="ORF">GKZ28_18390</name>
</gene>
<evidence type="ECO:0000313" key="2">
    <source>
        <dbReference type="Proteomes" id="UP000656077"/>
    </source>
</evidence>
<proteinExistence type="predicted"/>
<protein>
    <submittedName>
        <fullName evidence="1">Uncharacterized protein</fullName>
    </submittedName>
</protein>
<dbReference type="Proteomes" id="UP000656077">
    <property type="component" value="Unassembled WGS sequence"/>
</dbReference>
<dbReference type="EMBL" id="WSRQ01000036">
    <property type="protein sequence ID" value="MVX65653.1"/>
    <property type="molecule type" value="Genomic_DNA"/>
</dbReference>
<name>A0A964RQD2_9CLOT</name>
<sequence>MKKLAAIFSVFLLISLSLFWIRATGETRTFKEGFYTEKDLNLAPNITHTVQNISETETAFVFVFDSNQITRLFIKLRPKSEKFILPPLAAGYEVVIVTNAEVEIT</sequence>
<comment type="caution">
    <text evidence="1">The sequence shown here is derived from an EMBL/GenBank/DDBJ whole genome shotgun (WGS) entry which is preliminary data.</text>
</comment>
<accession>A0A964RQD2</accession>
<reference evidence="1" key="1">
    <citation type="submission" date="2019-12" db="EMBL/GenBank/DDBJ databases">
        <title>Microbes associate with the intestines of laboratory mice.</title>
        <authorList>
            <person name="Navarre W."/>
            <person name="Wong E."/>
        </authorList>
    </citation>
    <scope>NUCLEOTIDE SEQUENCE</scope>
    <source>
        <strain evidence="1">NM79_F5</strain>
    </source>
</reference>
<organism evidence="1 2">
    <name type="scientific">Clostridium chromiireducens</name>
    <dbReference type="NCBI Taxonomy" id="225345"/>
    <lineage>
        <taxon>Bacteria</taxon>
        <taxon>Bacillati</taxon>
        <taxon>Bacillota</taxon>
        <taxon>Clostridia</taxon>
        <taxon>Eubacteriales</taxon>
        <taxon>Clostridiaceae</taxon>
        <taxon>Clostridium</taxon>
    </lineage>
</organism>